<sequence>MSPSNKKRSESASINVAENKSSDFSSVIKIEDLKCPSLKMNVLDRLATESSLYPFFSLSCDAFCVPDNSQVDVFSMKTKKRIAQYVNDTASPIVSSGPIYSKSNQFFVASEDGDLCIWDYRSQKLIKECKLPAKIHMVCSTPNLPNRLVALTSIQEQYEVLVFYIEATDISAQVEIEKHPAYFPLKDQQFFLKGSISVSPSFYLEVHQKIASLGVILAKSAASQTNVYFLDLSNFRSLPYFKEHNSSISNVSVFAFHPTLSQFAISAPDAPIFLANFSSQLHENHNVLQVLDTQLHWHAEGPSALRFTPDGLSLLSGGNEAVLVMWKLDTLEKSWVPRLYGPIAHISTAHDQSAYLLRYTDGAMASIDAASQKLTFTWKRGIKAKKFSFKPSFAPDSGLIFLPGRVGWVQIYDSKLGEIVEEFEPVKLNRVSDEEAPPSVDIVSLSPRGAWVVVAASINHKLVSPEIYLQVWARGAHGSSVLTTELMNSHPTSIVAVAFDHSESTFASISQDGTFKLWAHSDNGDAYGTWACIFQSHQGHSNPREVCYSADGSMICITYGAKVVLFDPQNLCILQYMACPAAGEFSSAQFIRDSPYLVALGSERVAVFNLLSGSVWWSLPLSPVPGMLLTNHLASTFSVIAPQDLLLTFDPANPMPLFATRLPFTPAALLNMPLSTGSNDMLAISSDISLVHLCSSDSTSVPAAPVAIVDAGEDSAHSDMFLPLDIHPSPKTADFKPHTATISAMSPGLGKDFNQALQIPSHIVPPVKQMLGGFMEAMFSHFQKPNIAAAPISPANSTLFADLQPASRPAQPAATSKLPKPLPTPQKLQDELNSLKL</sequence>
<gene>
    <name evidence="1" type="primary">NAN1</name>
    <name evidence="1" type="ORF">DSO57_1001567</name>
</gene>
<evidence type="ECO:0000313" key="2">
    <source>
        <dbReference type="Proteomes" id="UP001165960"/>
    </source>
</evidence>
<name>A0ACC2SAY2_9FUNG</name>
<dbReference type="EMBL" id="QTSX02005683">
    <property type="protein sequence ID" value="KAJ9059494.1"/>
    <property type="molecule type" value="Genomic_DNA"/>
</dbReference>
<reference evidence="1" key="1">
    <citation type="submission" date="2022-04" db="EMBL/GenBank/DDBJ databases">
        <title>Genome of the entomopathogenic fungus Entomophthora muscae.</title>
        <authorList>
            <person name="Elya C."/>
            <person name="Lovett B.R."/>
            <person name="Lee E."/>
            <person name="Macias A.M."/>
            <person name="Hajek A.E."/>
            <person name="De Bivort B.L."/>
            <person name="Kasson M.T."/>
            <person name="De Fine Licht H.H."/>
            <person name="Stajich J.E."/>
        </authorList>
    </citation>
    <scope>NUCLEOTIDE SEQUENCE</scope>
    <source>
        <strain evidence="1">Berkeley</strain>
    </source>
</reference>
<comment type="caution">
    <text evidence="1">The sequence shown here is derived from an EMBL/GenBank/DDBJ whole genome shotgun (WGS) entry which is preliminary data.</text>
</comment>
<organism evidence="1 2">
    <name type="scientific">Entomophthora muscae</name>
    <dbReference type="NCBI Taxonomy" id="34485"/>
    <lineage>
        <taxon>Eukaryota</taxon>
        <taxon>Fungi</taxon>
        <taxon>Fungi incertae sedis</taxon>
        <taxon>Zoopagomycota</taxon>
        <taxon>Entomophthoromycotina</taxon>
        <taxon>Entomophthoromycetes</taxon>
        <taxon>Entomophthorales</taxon>
        <taxon>Entomophthoraceae</taxon>
        <taxon>Entomophthora</taxon>
    </lineage>
</organism>
<accession>A0ACC2SAY2</accession>
<protein>
    <submittedName>
        <fullName evidence="1">NET1-associated nuclear protein 1</fullName>
    </submittedName>
</protein>
<evidence type="ECO:0000313" key="1">
    <source>
        <dbReference type="EMBL" id="KAJ9059494.1"/>
    </source>
</evidence>
<dbReference type="Proteomes" id="UP001165960">
    <property type="component" value="Unassembled WGS sequence"/>
</dbReference>
<proteinExistence type="predicted"/>
<keyword evidence="2" id="KW-1185">Reference proteome</keyword>